<dbReference type="GO" id="GO:0016301">
    <property type="term" value="F:kinase activity"/>
    <property type="evidence" value="ECO:0007669"/>
    <property type="project" value="UniProtKB-KW"/>
</dbReference>
<reference evidence="7 8" key="1">
    <citation type="submission" date="2017-06" db="EMBL/GenBank/DDBJ databases">
        <authorList>
            <consortium name="Pathogen Informatics"/>
        </authorList>
    </citation>
    <scope>NUCLEOTIDE SEQUENCE [LARGE SCALE GENOMIC DNA]</scope>
    <source>
        <strain evidence="7 8">NCTC13839</strain>
    </source>
</reference>
<dbReference type="InterPro" id="IPR006282">
    <property type="entry name" value="Thi_PPkinase"/>
</dbReference>
<sequence length="214" mass="24234">MVKVKLLCSLRNIDTQILEDQDTDWIGVDRGTFELIEHNIVPISAVGDFDSVNETEFEKIKRKVKVNPVKKEKDDTDLALAVNLAVEMGYSDIEIYGATGGRLDHFMGAVQILTKPEFIENDLNISIIDQQNNIQVLKPGTHTMTQVTGMKYISFIPLNSNIRIKLDNFKYDLPYTTLKQGSTLTISNEFKEEEKHPTVTVELGNILVMQCKDK</sequence>
<keyword evidence="4" id="KW-0067">ATP-binding</keyword>
<evidence type="ECO:0000313" key="8">
    <source>
        <dbReference type="Proteomes" id="UP000242084"/>
    </source>
</evidence>
<dbReference type="RefSeq" id="WP_229726504.1">
    <property type="nucleotide sequence ID" value="NZ_BMDM01000004.1"/>
</dbReference>
<dbReference type="SMART" id="SM00983">
    <property type="entry name" value="TPK_B1_binding"/>
    <property type="match status" value="1"/>
</dbReference>
<dbReference type="PANTHER" id="PTHR41299">
    <property type="entry name" value="THIAMINE PYROPHOSPHOKINASE"/>
    <property type="match status" value="1"/>
</dbReference>
<dbReference type="NCBIfam" id="TIGR01378">
    <property type="entry name" value="thi_PPkinase"/>
    <property type="match status" value="1"/>
</dbReference>
<evidence type="ECO:0000256" key="5">
    <source>
        <dbReference type="NCBIfam" id="TIGR01378"/>
    </source>
</evidence>
<dbReference type="GO" id="GO:0030975">
    <property type="term" value="F:thiamine binding"/>
    <property type="evidence" value="ECO:0007669"/>
    <property type="project" value="InterPro"/>
</dbReference>
<dbReference type="InterPro" id="IPR007373">
    <property type="entry name" value="Thiamin_PyroPKinase_B1-bd"/>
</dbReference>
<dbReference type="CDD" id="cd07995">
    <property type="entry name" value="TPK"/>
    <property type="match status" value="1"/>
</dbReference>
<dbReference type="GO" id="GO:0006772">
    <property type="term" value="P:thiamine metabolic process"/>
    <property type="evidence" value="ECO:0007669"/>
    <property type="project" value="UniProtKB-UniRule"/>
</dbReference>
<dbReference type="KEGG" id="sste:SAMEA4384403_1594"/>
<dbReference type="GO" id="GO:0004788">
    <property type="term" value="F:thiamine diphosphokinase activity"/>
    <property type="evidence" value="ECO:0007669"/>
    <property type="project" value="UniProtKB-UniRule"/>
</dbReference>
<evidence type="ECO:0000259" key="6">
    <source>
        <dbReference type="SMART" id="SM00983"/>
    </source>
</evidence>
<proteinExistence type="predicted"/>
<keyword evidence="1 7" id="KW-0808">Transferase</keyword>
<keyword evidence="3 7" id="KW-0418">Kinase</keyword>
<dbReference type="InterPro" id="IPR053149">
    <property type="entry name" value="TPK"/>
</dbReference>
<name>A0A239ZJ97_9STAP</name>
<dbReference type="Pfam" id="PF04263">
    <property type="entry name" value="TPK_catalytic"/>
    <property type="match status" value="1"/>
</dbReference>
<dbReference type="SUPFAM" id="SSF63999">
    <property type="entry name" value="Thiamin pyrophosphokinase, catalytic domain"/>
    <property type="match status" value="1"/>
</dbReference>
<dbReference type="GO" id="GO:0009229">
    <property type="term" value="P:thiamine diphosphate biosynthetic process"/>
    <property type="evidence" value="ECO:0007669"/>
    <property type="project" value="InterPro"/>
</dbReference>
<dbReference type="InterPro" id="IPR007371">
    <property type="entry name" value="TPK_catalytic"/>
</dbReference>
<protein>
    <recommendedName>
        <fullName evidence="5">Thiamine diphosphokinase</fullName>
        <ecNumber evidence="5">2.7.6.2</ecNumber>
    </recommendedName>
</protein>
<dbReference type="EC" id="2.7.6.2" evidence="5"/>
<dbReference type="GO" id="GO:0005524">
    <property type="term" value="F:ATP binding"/>
    <property type="evidence" value="ECO:0007669"/>
    <property type="project" value="UniProtKB-KW"/>
</dbReference>
<evidence type="ECO:0000256" key="3">
    <source>
        <dbReference type="ARBA" id="ARBA00022777"/>
    </source>
</evidence>
<evidence type="ECO:0000256" key="4">
    <source>
        <dbReference type="ARBA" id="ARBA00022840"/>
    </source>
</evidence>
<evidence type="ECO:0000256" key="1">
    <source>
        <dbReference type="ARBA" id="ARBA00022679"/>
    </source>
</evidence>
<dbReference type="Pfam" id="PF04265">
    <property type="entry name" value="TPK_B1_binding"/>
    <property type="match status" value="1"/>
</dbReference>
<dbReference type="Proteomes" id="UP000242084">
    <property type="component" value="Chromosome 1"/>
</dbReference>
<dbReference type="SUPFAM" id="SSF63862">
    <property type="entry name" value="Thiamin pyrophosphokinase, substrate-binding domain"/>
    <property type="match status" value="1"/>
</dbReference>
<dbReference type="EMBL" id="LT906462">
    <property type="protein sequence ID" value="SNV70959.1"/>
    <property type="molecule type" value="Genomic_DNA"/>
</dbReference>
<keyword evidence="8" id="KW-1185">Reference proteome</keyword>
<organism evidence="7 8">
    <name type="scientific">Mammaliicoccus stepanovicii</name>
    <dbReference type="NCBI Taxonomy" id="643214"/>
    <lineage>
        <taxon>Bacteria</taxon>
        <taxon>Bacillati</taxon>
        <taxon>Bacillota</taxon>
        <taxon>Bacilli</taxon>
        <taxon>Bacillales</taxon>
        <taxon>Staphylococcaceae</taxon>
        <taxon>Mammaliicoccus</taxon>
    </lineage>
</organism>
<accession>A0A239ZJ97</accession>
<dbReference type="AlphaFoldDB" id="A0A239ZJ97"/>
<dbReference type="InterPro" id="IPR036371">
    <property type="entry name" value="TPK_B1-bd_sf"/>
</dbReference>
<feature type="domain" description="Thiamin pyrophosphokinase thiamin-binding" evidence="6">
    <location>
        <begin position="140"/>
        <end position="207"/>
    </location>
</feature>
<evidence type="ECO:0000313" key="7">
    <source>
        <dbReference type="EMBL" id="SNV70959.1"/>
    </source>
</evidence>
<dbReference type="InterPro" id="IPR036759">
    <property type="entry name" value="TPK_catalytic_sf"/>
</dbReference>
<dbReference type="PANTHER" id="PTHR41299:SF1">
    <property type="entry name" value="THIAMINE PYROPHOSPHOKINASE"/>
    <property type="match status" value="1"/>
</dbReference>
<evidence type="ECO:0000256" key="2">
    <source>
        <dbReference type="ARBA" id="ARBA00022741"/>
    </source>
</evidence>
<keyword evidence="2" id="KW-0547">Nucleotide-binding</keyword>
<gene>
    <name evidence="7" type="primary">thiN</name>
    <name evidence="7" type="ORF">SAMEA4384403_01594</name>
</gene>
<dbReference type="Gene3D" id="3.40.50.10240">
    <property type="entry name" value="Thiamin pyrophosphokinase, catalytic domain"/>
    <property type="match status" value="1"/>
</dbReference>